<organism evidence="2 3">
    <name type="scientific">Tsukamurella pseudospumae</name>
    <dbReference type="NCBI Taxonomy" id="239498"/>
    <lineage>
        <taxon>Bacteria</taxon>
        <taxon>Bacillati</taxon>
        <taxon>Actinomycetota</taxon>
        <taxon>Actinomycetes</taxon>
        <taxon>Mycobacteriales</taxon>
        <taxon>Tsukamurellaceae</taxon>
        <taxon>Tsukamurella</taxon>
    </lineage>
</organism>
<reference evidence="3" key="1">
    <citation type="submission" date="2016-02" db="EMBL/GenBank/DDBJ databases">
        <authorList>
            <person name="Wen L."/>
            <person name="He K."/>
            <person name="Yang H."/>
        </authorList>
    </citation>
    <scope>NUCLEOTIDE SEQUENCE [LARGE SCALE GENOMIC DNA]</scope>
    <source>
        <strain evidence="3">JCM 15929</strain>
    </source>
</reference>
<dbReference type="STRING" id="239498.AXK60_02065"/>
<comment type="caution">
    <text evidence="2">The sequence shown here is derived from an EMBL/GenBank/DDBJ whole genome shotgun (WGS) entry which is preliminary data.</text>
</comment>
<evidence type="ECO:0000313" key="2">
    <source>
        <dbReference type="EMBL" id="KXP14697.1"/>
    </source>
</evidence>
<dbReference type="Proteomes" id="UP000070258">
    <property type="component" value="Unassembled WGS sequence"/>
</dbReference>
<sequence>MSNPTITTATDLARLRALLAECDDAANDASEECQAYDRQGVPTPPFVRDRAHLLHRVVGQVAVGAMTARSAPREETLALIARLHNCLVFGVDSPQCAPEPLRAAPADARPVIGSGAAR</sequence>
<dbReference type="AlphaFoldDB" id="A0A138AW52"/>
<name>A0A138AW52_9ACTN</name>
<accession>A0A138AW52</accession>
<proteinExistence type="predicted"/>
<dbReference type="EMBL" id="LSRF01000001">
    <property type="protein sequence ID" value="KXP14697.1"/>
    <property type="molecule type" value="Genomic_DNA"/>
</dbReference>
<dbReference type="RefSeq" id="WP_068569308.1">
    <property type="nucleotide sequence ID" value="NZ_LSRF01000001.1"/>
</dbReference>
<feature type="coiled-coil region" evidence="1">
    <location>
        <begin position="12"/>
        <end position="39"/>
    </location>
</feature>
<evidence type="ECO:0000313" key="3">
    <source>
        <dbReference type="Proteomes" id="UP000070258"/>
    </source>
</evidence>
<protein>
    <submittedName>
        <fullName evidence="2">Uncharacterized protein</fullName>
    </submittedName>
</protein>
<keyword evidence="1" id="KW-0175">Coiled coil</keyword>
<gene>
    <name evidence="2" type="ORF">AXK60_02065</name>
</gene>
<evidence type="ECO:0000256" key="1">
    <source>
        <dbReference type="SAM" id="Coils"/>
    </source>
</evidence>